<protein>
    <submittedName>
        <fullName evidence="2">Uncharacterized protein</fullName>
    </submittedName>
</protein>
<evidence type="ECO:0000313" key="2">
    <source>
        <dbReference type="EMBL" id="ETW76116.1"/>
    </source>
</evidence>
<dbReference type="InParanoid" id="W4JT98"/>
<reference evidence="2 3" key="1">
    <citation type="journal article" date="2012" name="New Phytol.">
        <title>Insight into trade-off between wood decay and parasitism from the genome of a fungal forest pathogen.</title>
        <authorList>
            <person name="Olson A."/>
            <person name="Aerts A."/>
            <person name="Asiegbu F."/>
            <person name="Belbahri L."/>
            <person name="Bouzid O."/>
            <person name="Broberg A."/>
            <person name="Canback B."/>
            <person name="Coutinho P.M."/>
            <person name="Cullen D."/>
            <person name="Dalman K."/>
            <person name="Deflorio G."/>
            <person name="van Diepen L.T."/>
            <person name="Dunand C."/>
            <person name="Duplessis S."/>
            <person name="Durling M."/>
            <person name="Gonthier P."/>
            <person name="Grimwood J."/>
            <person name="Fossdal C.G."/>
            <person name="Hansson D."/>
            <person name="Henrissat B."/>
            <person name="Hietala A."/>
            <person name="Himmelstrand K."/>
            <person name="Hoffmeister D."/>
            <person name="Hogberg N."/>
            <person name="James T.Y."/>
            <person name="Karlsson M."/>
            <person name="Kohler A."/>
            <person name="Kues U."/>
            <person name="Lee Y.H."/>
            <person name="Lin Y.C."/>
            <person name="Lind M."/>
            <person name="Lindquist E."/>
            <person name="Lombard V."/>
            <person name="Lucas S."/>
            <person name="Lunden K."/>
            <person name="Morin E."/>
            <person name="Murat C."/>
            <person name="Park J."/>
            <person name="Raffaello T."/>
            <person name="Rouze P."/>
            <person name="Salamov A."/>
            <person name="Schmutz J."/>
            <person name="Solheim H."/>
            <person name="Stahlberg J."/>
            <person name="Velez H."/>
            <person name="de Vries R.P."/>
            <person name="Wiebenga A."/>
            <person name="Woodward S."/>
            <person name="Yakovlev I."/>
            <person name="Garbelotto M."/>
            <person name="Martin F."/>
            <person name="Grigoriev I.V."/>
            <person name="Stenlid J."/>
        </authorList>
    </citation>
    <scope>NUCLEOTIDE SEQUENCE [LARGE SCALE GENOMIC DNA]</scope>
    <source>
        <strain evidence="2 3">TC 32-1</strain>
    </source>
</reference>
<dbReference type="GeneID" id="20671496"/>
<name>W4JT98_HETIT</name>
<feature type="region of interest" description="Disordered" evidence="1">
    <location>
        <begin position="1"/>
        <end position="27"/>
    </location>
</feature>
<dbReference type="AlphaFoldDB" id="W4JT98"/>
<proteinExistence type="predicted"/>
<keyword evidence="3" id="KW-1185">Reference proteome</keyword>
<dbReference type="KEGG" id="hir:HETIRDRAFT_329475"/>
<evidence type="ECO:0000256" key="1">
    <source>
        <dbReference type="SAM" id="MobiDB-lite"/>
    </source>
</evidence>
<organism evidence="2 3">
    <name type="scientific">Heterobasidion irregulare (strain TC 32-1)</name>
    <dbReference type="NCBI Taxonomy" id="747525"/>
    <lineage>
        <taxon>Eukaryota</taxon>
        <taxon>Fungi</taxon>
        <taxon>Dikarya</taxon>
        <taxon>Basidiomycota</taxon>
        <taxon>Agaricomycotina</taxon>
        <taxon>Agaricomycetes</taxon>
        <taxon>Russulales</taxon>
        <taxon>Bondarzewiaceae</taxon>
        <taxon>Heterobasidion</taxon>
        <taxon>Heterobasidion annosum species complex</taxon>
    </lineage>
</organism>
<dbReference type="RefSeq" id="XP_009552334.1">
    <property type="nucleotide sequence ID" value="XM_009554039.1"/>
</dbReference>
<feature type="compositionally biased region" description="Basic residues" evidence="1">
    <location>
        <begin position="1"/>
        <end position="14"/>
    </location>
</feature>
<sequence length="129" mass="14147">MALMPKRPHKRKSKAAASVRLPPQPPPLITPAPVAPLLGHIPHLLTPSAFSQDTRMYGNPNIKLTPSQPYVVPSQHQHGFDDLSIDPALQAGEQQLAPTLHQDRYVSLGSYCCVVCFGSQTIFPLKQFC</sequence>
<dbReference type="EMBL" id="KI925465">
    <property type="protein sequence ID" value="ETW76116.1"/>
    <property type="molecule type" value="Genomic_DNA"/>
</dbReference>
<dbReference type="Proteomes" id="UP000030671">
    <property type="component" value="Unassembled WGS sequence"/>
</dbReference>
<gene>
    <name evidence="2" type="ORF">HETIRDRAFT_329475</name>
</gene>
<accession>W4JT98</accession>
<evidence type="ECO:0000313" key="3">
    <source>
        <dbReference type="Proteomes" id="UP000030671"/>
    </source>
</evidence>
<dbReference type="HOGENOM" id="CLU_1949094_0_0_1"/>